<evidence type="ECO:0000313" key="1">
    <source>
        <dbReference type="EMBL" id="ETS02270.1"/>
    </source>
</evidence>
<reference evidence="2" key="1">
    <citation type="journal article" date="2013" name="Ind. Biotechnol.">
        <title>Comparative genomics analysis of Trichoderma reesei strains.</title>
        <authorList>
            <person name="Koike H."/>
            <person name="Aerts A."/>
            <person name="LaButti K."/>
            <person name="Grigoriev I.V."/>
            <person name="Baker S.E."/>
        </authorList>
    </citation>
    <scope>NUCLEOTIDE SEQUENCE [LARGE SCALE GENOMIC DNA]</scope>
    <source>
        <strain evidence="2">ATCC 56765 / BCRC 32924 / NRRL 11460 / Rut C-30</strain>
    </source>
</reference>
<organism evidence="1 2">
    <name type="scientific">Hypocrea jecorina (strain ATCC 56765 / BCRC 32924 / NRRL 11460 / Rut C-30)</name>
    <name type="common">Trichoderma reesei</name>
    <dbReference type="NCBI Taxonomy" id="1344414"/>
    <lineage>
        <taxon>Eukaryota</taxon>
        <taxon>Fungi</taxon>
        <taxon>Dikarya</taxon>
        <taxon>Ascomycota</taxon>
        <taxon>Pezizomycotina</taxon>
        <taxon>Sordariomycetes</taxon>
        <taxon>Hypocreomycetidae</taxon>
        <taxon>Hypocreales</taxon>
        <taxon>Hypocreaceae</taxon>
        <taxon>Trichoderma</taxon>
    </lineage>
</organism>
<accession>A0A024SA82</accession>
<protein>
    <submittedName>
        <fullName evidence="1">Uncharacterized protein</fullName>
    </submittedName>
</protein>
<dbReference type="Proteomes" id="UP000024376">
    <property type="component" value="Unassembled WGS sequence"/>
</dbReference>
<dbReference type="AlphaFoldDB" id="A0A024SA82"/>
<feature type="non-terminal residue" evidence="1">
    <location>
        <position position="1"/>
    </location>
</feature>
<sequence>ICVQGVAFPTNTSLAVPRAQKDNWEAAEMTPDLSKRDISGAIEGLRRTKRIDCKARKSVTTGTKSSVLVTVCAPKWRMQVEQKTNNPRVLQQGTYRYCHTSKPESAKPATSGTASTAVVGDFNLFFISPTVKDLHFGCNYLIELVFSILTDACQDDNSLRKAGT</sequence>
<dbReference type="KEGG" id="trr:M419DRAFT_77818"/>
<dbReference type="EMBL" id="KI911145">
    <property type="protein sequence ID" value="ETS02270.1"/>
    <property type="molecule type" value="Genomic_DNA"/>
</dbReference>
<evidence type="ECO:0000313" key="2">
    <source>
        <dbReference type="Proteomes" id="UP000024376"/>
    </source>
</evidence>
<proteinExistence type="predicted"/>
<dbReference type="HOGENOM" id="CLU_1622909_0_0_1"/>
<name>A0A024SA82_HYPJR</name>
<gene>
    <name evidence="1" type="ORF">M419DRAFT_77818</name>
</gene>